<keyword evidence="2" id="KW-1185">Reference proteome</keyword>
<gene>
    <name evidence="1" type="ORF">HNR26_002340</name>
</gene>
<evidence type="ECO:0000313" key="1">
    <source>
        <dbReference type="EMBL" id="MBB5276288.1"/>
    </source>
</evidence>
<accession>A0A7W8HQN1</accession>
<proteinExistence type="predicted"/>
<sequence>MVTETHSLQKTREKIQIALDRDPSGKVTVSNKTARSIIEHLWRLAELDK</sequence>
<protein>
    <submittedName>
        <fullName evidence="1">Uncharacterized protein</fullName>
    </submittedName>
</protein>
<evidence type="ECO:0000313" key="2">
    <source>
        <dbReference type="Proteomes" id="UP000550895"/>
    </source>
</evidence>
<organism evidence="1 2">
    <name type="scientific">Rhizobium rosettiformans</name>
    <dbReference type="NCBI Taxonomy" id="1368430"/>
    <lineage>
        <taxon>Bacteria</taxon>
        <taxon>Pseudomonadati</taxon>
        <taxon>Pseudomonadota</taxon>
        <taxon>Alphaproteobacteria</taxon>
        <taxon>Hyphomicrobiales</taxon>
        <taxon>Rhizobiaceae</taxon>
        <taxon>Rhizobium/Agrobacterium group</taxon>
        <taxon>Rhizobium</taxon>
    </lineage>
</organism>
<dbReference type="EMBL" id="JACHGA010000004">
    <property type="protein sequence ID" value="MBB5276288.1"/>
    <property type="molecule type" value="Genomic_DNA"/>
</dbReference>
<dbReference type="AlphaFoldDB" id="A0A7W8HQN1"/>
<dbReference type="RefSeq" id="WP_167494940.1">
    <property type="nucleotide sequence ID" value="NZ_JACHGA010000004.1"/>
</dbReference>
<name>A0A7W8HQN1_9HYPH</name>
<comment type="caution">
    <text evidence="1">The sequence shown here is derived from an EMBL/GenBank/DDBJ whole genome shotgun (WGS) entry which is preliminary data.</text>
</comment>
<dbReference type="Proteomes" id="UP000550895">
    <property type="component" value="Unassembled WGS sequence"/>
</dbReference>
<reference evidence="1 2" key="1">
    <citation type="submission" date="2020-08" db="EMBL/GenBank/DDBJ databases">
        <title>Genomic Encyclopedia of Type Strains, Phase IV (KMG-IV): sequencing the most valuable type-strain genomes for metagenomic binning, comparative biology and taxonomic classification.</title>
        <authorList>
            <person name="Goeker M."/>
        </authorList>
    </citation>
    <scope>NUCLEOTIDE SEQUENCE [LARGE SCALE GENOMIC DNA]</scope>
    <source>
        <strain evidence="1 2">DSM 26376</strain>
    </source>
</reference>